<evidence type="ECO:0000313" key="6">
    <source>
        <dbReference type="Proteomes" id="UP001057877"/>
    </source>
</evidence>
<dbReference type="InterPro" id="IPR036921">
    <property type="entry name" value="PurM-like_N_sf"/>
</dbReference>
<gene>
    <name evidence="1 5" type="primary">thiL</name>
    <name evidence="5" type="ORF">L1F29_04740</name>
</gene>
<dbReference type="CDD" id="cd02194">
    <property type="entry name" value="ThiL"/>
    <property type="match status" value="1"/>
</dbReference>
<feature type="domain" description="PurM-like C-terminal" evidence="4">
    <location>
        <begin position="160"/>
        <end position="323"/>
    </location>
</feature>
<dbReference type="InterPro" id="IPR036676">
    <property type="entry name" value="PurM-like_C_sf"/>
</dbReference>
<dbReference type="Proteomes" id="UP001057877">
    <property type="component" value="Chromosome"/>
</dbReference>
<feature type="binding site" evidence="1">
    <location>
        <position position="354"/>
    </location>
    <ligand>
        <name>substrate</name>
    </ligand>
</feature>
<feature type="binding site" evidence="1">
    <location>
        <position position="112"/>
    </location>
    <ligand>
        <name>ATP</name>
        <dbReference type="ChEBI" id="CHEBI:30616"/>
    </ligand>
</feature>
<feature type="binding site" evidence="1">
    <location>
        <position position="53"/>
    </location>
    <ligand>
        <name>Mg(2+)</name>
        <dbReference type="ChEBI" id="CHEBI:18420"/>
        <label>1</label>
    </ligand>
</feature>
<dbReference type="InterPro" id="IPR006283">
    <property type="entry name" value="ThiL-like"/>
</dbReference>
<sequence>MDEFASIRHWTDGRQAAERQRAQGVVIGIGDDAAVVEAPPGESGALQWLLAVDTMVETVHFNSATMSEADVGWKALAANVSDLAAMGGVPRHALVSVSVPRSWEPARMRRLYDGLYACAEHYGVAVIGGDTTSSPAQLVVAVTAVGTVGAGKAISRAGAKPGDIVFVTGPVGMSAAGLHWLLAAGQSGDEAVPLAAAQAAGTASLVQAHRRPSPSVRAAQLLAARGTVTSLNDVSDGLASEAWEIAGASSVKLALRKSQLPVSGSLAAYAHSCGLDPLDWLLYGGEDYVLLGTISAEDAAPAKSAMAAEGMPMYLIGSVEPGEPGVDLIRTADGSGGGAGRPKERREPIRPKGYNHFA</sequence>
<name>A0ABY5SB36_9BACL</name>
<feature type="region of interest" description="Disordered" evidence="2">
    <location>
        <begin position="330"/>
        <end position="358"/>
    </location>
</feature>
<feature type="binding site" evidence="1">
    <location>
        <position position="130"/>
    </location>
    <ligand>
        <name>Mg(2+)</name>
        <dbReference type="ChEBI" id="CHEBI:18420"/>
        <label>1</label>
    </ligand>
</feature>
<dbReference type="NCBIfam" id="TIGR01379">
    <property type="entry name" value="thiL"/>
    <property type="match status" value="1"/>
</dbReference>
<protein>
    <recommendedName>
        <fullName evidence="1">Thiamine-monophosphate kinase</fullName>
        <shortName evidence="1">TMP kinase</shortName>
        <shortName evidence="1">Thiamine-phosphate kinase</shortName>
        <ecNumber evidence="1">2.7.4.16</ecNumber>
    </recommendedName>
</protein>
<feature type="binding site" evidence="1">
    <location>
        <position position="82"/>
    </location>
    <ligand>
        <name>Mg(2+)</name>
        <dbReference type="ChEBI" id="CHEBI:18420"/>
        <label>4</label>
    </ligand>
</feature>
<feature type="binding site" evidence="1">
    <location>
        <position position="60"/>
    </location>
    <ligand>
        <name>substrate</name>
    </ligand>
</feature>
<dbReference type="Pfam" id="PF02769">
    <property type="entry name" value="AIRS_C"/>
    <property type="match status" value="1"/>
</dbReference>
<comment type="miscellaneous">
    <text evidence="1">Reaction mechanism of ThiL seems to utilize a direct, inline transfer of the gamma-phosphate of ATP to TMP rather than a phosphorylated enzyme intermediate.</text>
</comment>
<feature type="binding site" evidence="1">
    <location>
        <position position="236"/>
    </location>
    <ligand>
        <name>Mg(2+)</name>
        <dbReference type="ChEBI" id="CHEBI:18420"/>
        <label>5</label>
    </ligand>
</feature>
<dbReference type="EMBL" id="CP091430">
    <property type="protein sequence ID" value="UVI31156.1"/>
    <property type="molecule type" value="Genomic_DNA"/>
</dbReference>
<evidence type="ECO:0000256" key="2">
    <source>
        <dbReference type="SAM" id="MobiDB-lite"/>
    </source>
</evidence>
<comment type="caution">
    <text evidence="1">Lacks conserved residue(s) required for the propagation of feature annotation.</text>
</comment>
<comment type="similarity">
    <text evidence="1">Belongs to the thiamine-monophosphate kinase family.</text>
</comment>
<keyword evidence="1" id="KW-0547">Nucleotide-binding</keyword>
<dbReference type="Gene3D" id="3.90.650.10">
    <property type="entry name" value="PurM-like C-terminal domain"/>
    <property type="match status" value="1"/>
</dbReference>
<feature type="binding site" evidence="1">
    <location>
        <position position="32"/>
    </location>
    <ligand>
        <name>Mg(2+)</name>
        <dbReference type="ChEBI" id="CHEBI:18420"/>
        <label>4</label>
    </ligand>
</feature>
<feature type="binding site" evidence="1">
    <location>
        <position position="156"/>
    </location>
    <ligand>
        <name>ATP</name>
        <dbReference type="ChEBI" id="CHEBI:30616"/>
    </ligand>
</feature>
<proteinExistence type="inferred from homology"/>
<keyword evidence="1 5" id="KW-0808">Transferase</keyword>
<feature type="binding site" evidence="1">
    <location>
        <position position="233"/>
    </location>
    <ligand>
        <name>Mg(2+)</name>
        <dbReference type="ChEBI" id="CHEBI:18420"/>
        <label>3</label>
    </ligand>
</feature>
<feature type="binding site" evidence="1">
    <location>
        <begin position="129"/>
        <end position="130"/>
    </location>
    <ligand>
        <name>ATP</name>
        <dbReference type="ChEBI" id="CHEBI:30616"/>
    </ligand>
</feature>
<dbReference type="InterPro" id="IPR016188">
    <property type="entry name" value="PurM-like_N"/>
</dbReference>
<reference evidence="5" key="1">
    <citation type="submission" date="2022-01" db="EMBL/GenBank/DDBJ databases">
        <title>Paenibacillus spongiae sp. nov., isolated from marine sponge.</title>
        <authorList>
            <person name="Li Z."/>
            <person name="Zhang M."/>
        </authorList>
    </citation>
    <scope>NUCLEOTIDE SEQUENCE</scope>
    <source>
        <strain evidence="5">PHS-Z3</strain>
    </source>
</reference>
<keyword evidence="1" id="KW-0479">Metal-binding</keyword>
<feature type="compositionally biased region" description="Basic and acidic residues" evidence="2">
    <location>
        <begin position="341"/>
        <end position="350"/>
    </location>
</feature>
<feature type="binding site" evidence="1">
    <location>
        <position position="286"/>
    </location>
    <ligand>
        <name>substrate</name>
    </ligand>
</feature>
<dbReference type="Gene3D" id="3.30.1330.10">
    <property type="entry name" value="PurM-like, N-terminal domain"/>
    <property type="match status" value="1"/>
</dbReference>
<organism evidence="5 6">
    <name type="scientific">Paenibacillus spongiae</name>
    <dbReference type="NCBI Taxonomy" id="2909671"/>
    <lineage>
        <taxon>Bacteria</taxon>
        <taxon>Bacillati</taxon>
        <taxon>Bacillota</taxon>
        <taxon>Bacilli</taxon>
        <taxon>Bacillales</taxon>
        <taxon>Paenibacillaceae</taxon>
        <taxon>Paenibacillus</taxon>
    </lineage>
</organism>
<feature type="binding site" evidence="1">
    <location>
        <position position="82"/>
    </location>
    <ligand>
        <name>Mg(2+)</name>
        <dbReference type="ChEBI" id="CHEBI:18420"/>
        <label>3</label>
    </ligand>
</feature>
<comment type="catalytic activity">
    <reaction evidence="1">
        <text>thiamine phosphate + ATP = thiamine diphosphate + ADP</text>
        <dbReference type="Rhea" id="RHEA:15913"/>
        <dbReference type="ChEBI" id="CHEBI:30616"/>
        <dbReference type="ChEBI" id="CHEBI:37575"/>
        <dbReference type="ChEBI" id="CHEBI:58937"/>
        <dbReference type="ChEBI" id="CHEBI:456216"/>
        <dbReference type="EC" id="2.7.4.16"/>
    </reaction>
</comment>
<keyword evidence="1" id="KW-0784">Thiamine biosynthesis</keyword>
<dbReference type="PIRSF" id="PIRSF005303">
    <property type="entry name" value="Thiam_monoph_kin"/>
    <property type="match status" value="1"/>
</dbReference>
<comment type="pathway">
    <text evidence="1">Cofactor biosynthesis; thiamine diphosphate biosynthesis; thiamine diphosphate from thiamine phosphate: step 1/1.</text>
</comment>
<evidence type="ECO:0000313" key="5">
    <source>
        <dbReference type="EMBL" id="UVI31156.1"/>
    </source>
</evidence>
<feature type="domain" description="PurM-like N-terminal" evidence="3">
    <location>
        <begin position="30"/>
        <end position="148"/>
    </location>
</feature>
<comment type="function">
    <text evidence="1">Catalyzes the ATP-dependent phosphorylation of thiamine-monophosphate (TMP) to form thiamine-pyrophosphate (TPP), the active form of vitamin B1.</text>
</comment>
<evidence type="ECO:0000259" key="3">
    <source>
        <dbReference type="Pfam" id="PF00586"/>
    </source>
</evidence>
<feature type="binding site" evidence="1">
    <location>
        <position position="32"/>
    </location>
    <ligand>
        <name>Mg(2+)</name>
        <dbReference type="ChEBI" id="CHEBI:18420"/>
        <label>3</label>
    </ligand>
</feature>
<evidence type="ECO:0000259" key="4">
    <source>
        <dbReference type="Pfam" id="PF02769"/>
    </source>
</evidence>
<feature type="binding site" evidence="1">
    <location>
        <position position="53"/>
    </location>
    <ligand>
        <name>Mg(2+)</name>
        <dbReference type="ChEBI" id="CHEBI:18420"/>
        <label>2</label>
    </ligand>
</feature>
<dbReference type="SUPFAM" id="SSF55326">
    <property type="entry name" value="PurM N-terminal domain-like"/>
    <property type="match status" value="1"/>
</dbReference>
<dbReference type="PANTHER" id="PTHR30270:SF0">
    <property type="entry name" value="THIAMINE-MONOPHOSPHATE KINASE"/>
    <property type="match status" value="1"/>
</dbReference>
<dbReference type="HAMAP" id="MF_02128">
    <property type="entry name" value="TMP_kinase"/>
    <property type="match status" value="1"/>
</dbReference>
<feature type="binding site" evidence="1">
    <location>
        <position position="82"/>
    </location>
    <ligand>
        <name>Mg(2+)</name>
        <dbReference type="ChEBI" id="CHEBI:18420"/>
        <label>2</label>
    </ligand>
</feature>
<dbReference type="PANTHER" id="PTHR30270">
    <property type="entry name" value="THIAMINE-MONOPHOSPHATE KINASE"/>
    <property type="match status" value="1"/>
</dbReference>
<keyword evidence="1 5" id="KW-0418">Kinase</keyword>
<dbReference type="RefSeq" id="WP_258387220.1">
    <property type="nucleotide sequence ID" value="NZ_CP091430.1"/>
</dbReference>
<keyword evidence="6" id="KW-1185">Reference proteome</keyword>
<evidence type="ECO:0000256" key="1">
    <source>
        <dbReference type="HAMAP-Rule" id="MF_02128"/>
    </source>
</evidence>
<keyword evidence="1" id="KW-0460">Magnesium</keyword>
<feature type="binding site" evidence="1">
    <location>
        <position position="235"/>
    </location>
    <ligand>
        <name>ATP</name>
        <dbReference type="ChEBI" id="CHEBI:30616"/>
    </ligand>
</feature>
<dbReference type="SUPFAM" id="SSF56042">
    <property type="entry name" value="PurM C-terminal domain-like"/>
    <property type="match status" value="1"/>
</dbReference>
<accession>A0ABY5SB36</accession>
<dbReference type="InterPro" id="IPR010918">
    <property type="entry name" value="PurM-like_C_dom"/>
</dbReference>
<dbReference type="GO" id="GO:0009030">
    <property type="term" value="F:thiamine-phosphate kinase activity"/>
    <property type="evidence" value="ECO:0007669"/>
    <property type="project" value="UniProtKB-EC"/>
</dbReference>
<keyword evidence="1" id="KW-0067">ATP-binding</keyword>
<dbReference type="EC" id="2.7.4.16" evidence="1"/>
<dbReference type="Pfam" id="PF00586">
    <property type="entry name" value="AIRS"/>
    <property type="match status" value="1"/>
</dbReference>